<comment type="caution">
    <text evidence="3">The sequence shown here is derived from an EMBL/GenBank/DDBJ whole genome shotgun (WGS) entry which is preliminary data.</text>
</comment>
<organism evidence="3 4">
    <name type="scientific">Rubroshorea leprosula</name>
    <dbReference type="NCBI Taxonomy" id="152421"/>
    <lineage>
        <taxon>Eukaryota</taxon>
        <taxon>Viridiplantae</taxon>
        <taxon>Streptophyta</taxon>
        <taxon>Embryophyta</taxon>
        <taxon>Tracheophyta</taxon>
        <taxon>Spermatophyta</taxon>
        <taxon>Magnoliopsida</taxon>
        <taxon>eudicotyledons</taxon>
        <taxon>Gunneridae</taxon>
        <taxon>Pentapetalae</taxon>
        <taxon>rosids</taxon>
        <taxon>malvids</taxon>
        <taxon>Malvales</taxon>
        <taxon>Dipterocarpaceae</taxon>
        <taxon>Rubroshorea</taxon>
    </lineage>
</organism>
<dbReference type="InterPro" id="IPR007658">
    <property type="entry name" value="DUF594"/>
</dbReference>
<evidence type="ECO:0000256" key="1">
    <source>
        <dbReference type="SAM" id="Phobius"/>
    </source>
</evidence>
<evidence type="ECO:0000313" key="4">
    <source>
        <dbReference type="Proteomes" id="UP001054252"/>
    </source>
</evidence>
<protein>
    <recommendedName>
        <fullName evidence="2">DUF4220 domain-containing protein</fullName>
    </recommendedName>
</protein>
<feature type="domain" description="DUF4220" evidence="2">
    <location>
        <begin position="7"/>
        <end position="85"/>
    </location>
</feature>
<dbReference type="Proteomes" id="UP001054252">
    <property type="component" value="Unassembled WGS sequence"/>
</dbReference>
<feature type="transmembrane region" description="Helical" evidence="1">
    <location>
        <begin position="12"/>
        <end position="35"/>
    </location>
</feature>
<proteinExistence type="predicted"/>
<dbReference type="EMBL" id="BPVZ01000081">
    <property type="protein sequence ID" value="GKV28902.1"/>
    <property type="molecule type" value="Genomic_DNA"/>
</dbReference>
<keyword evidence="4" id="KW-1185">Reference proteome</keyword>
<dbReference type="PANTHER" id="PTHR31325">
    <property type="entry name" value="OS01G0798800 PROTEIN-RELATED"/>
    <property type="match status" value="1"/>
</dbReference>
<evidence type="ECO:0000313" key="3">
    <source>
        <dbReference type="EMBL" id="GKV28902.1"/>
    </source>
</evidence>
<dbReference type="InterPro" id="IPR025315">
    <property type="entry name" value="DUF4220"/>
</dbReference>
<gene>
    <name evidence="3" type="ORF">SLEP1_g37890</name>
</gene>
<keyword evidence="1" id="KW-0812">Transmembrane</keyword>
<keyword evidence="1" id="KW-1133">Transmembrane helix</keyword>
<dbReference type="AlphaFoldDB" id="A0AAV5KW58"/>
<name>A0AAV5KW58_9ROSI</name>
<dbReference type="Pfam" id="PF13968">
    <property type="entry name" value="DUF4220"/>
    <property type="match status" value="1"/>
</dbReference>
<evidence type="ECO:0000259" key="2">
    <source>
        <dbReference type="Pfam" id="PF13968"/>
    </source>
</evidence>
<keyword evidence="1" id="KW-0472">Membrane</keyword>
<dbReference type="Pfam" id="PF04578">
    <property type="entry name" value="DUF594"/>
    <property type="match status" value="1"/>
</dbReference>
<accession>A0AAV5KW58</accession>
<sequence length="378" mass="43620">MNESKFHFSRVDICITSILLGGAISLELFAAWVMFSSDWAILTAALHNNMLVRKMFCVVLKCFPCFMNQRKRWSDHMGQFDLLKYCWHHKKKDANKSSVLLQKNISCSDLIEMWHKYMYTKFVKVPSGLKNMGEVFPLHSLLSYSLDGNTIQKLRGQRALQARRQYDTLKWSVESDFDYSIIVWHLATSVCYHHDDCRGPKGIMKIGKRVSNYMMYLLAMRPAMLLPEDGKSFWLDHTYDMLKELFFDATDTKAAGELLLKLDDDDQEANRKSRRYSTLDSLLKDVRKLTTSLNELNELEDKWKMIKEVWLEMLLYAAFSSSNTSHVKQLGEGGEFLSLLWLLGGMMVGIVAMGSDPADHSSSQLEIVEIQSEIIQID</sequence>
<reference evidence="3 4" key="1">
    <citation type="journal article" date="2021" name="Commun. Biol.">
        <title>The genome of Shorea leprosula (Dipterocarpaceae) highlights the ecological relevance of drought in aseasonal tropical rainforests.</title>
        <authorList>
            <person name="Ng K.K.S."/>
            <person name="Kobayashi M.J."/>
            <person name="Fawcett J.A."/>
            <person name="Hatakeyama M."/>
            <person name="Paape T."/>
            <person name="Ng C.H."/>
            <person name="Ang C.C."/>
            <person name="Tnah L.H."/>
            <person name="Lee C.T."/>
            <person name="Nishiyama T."/>
            <person name="Sese J."/>
            <person name="O'Brien M.J."/>
            <person name="Copetti D."/>
            <person name="Mohd Noor M.I."/>
            <person name="Ong R.C."/>
            <person name="Putra M."/>
            <person name="Sireger I.Z."/>
            <person name="Indrioko S."/>
            <person name="Kosugi Y."/>
            <person name="Izuno A."/>
            <person name="Isagi Y."/>
            <person name="Lee S.L."/>
            <person name="Shimizu K.K."/>
        </authorList>
    </citation>
    <scope>NUCLEOTIDE SEQUENCE [LARGE SCALE GENOMIC DNA]</scope>
    <source>
        <strain evidence="3">214</strain>
    </source>
</reference>